<dbReference type="SUPFAM" id="SSF51905">
    <property type="entry name" value="FAD/NAD(P)-binding domain"/>
    <property type="match status" value="1"/>
</dbReference>
<comment type="cofactor">
    <cofactor evidence="1 6">
        <name>FAD</name>
        <dbReference type="ChEBI" id="CHEBI:57692"/>
    </cofactor>
</comment>
<dbReference type="PRINTS" id="PR01001">
    <property type="entry name" value="FADG3PDH"/>
</dbReference>
<dbReference type="SUPFAM" id="SSF54373">
    <property type="entry name" value="FAD-linked reductases, C-terminal domain"/>
    <property type="match status" value="1"/>
</dbReference>
<evidence type="ECO:0000313" key="11">
    <source>
        <dbReference type="Proteomes" id="UP000502415"/>
    </source>
</evidence>
<dbReference type="PANTHER" id="PTHR11985">
    <property type="entry name" value="GLYCEROL-3-PHOSPHATE DEHYDROGENASE"/>
    <property type="match status" value="1"/>
</dbReference>
<dbReference type="PANTHER" id="PTHR11985:SF15">
    <property type="entry name" value="GLYCEROL-3-PHOSPHATE DEHYDROGENASE, MITOCHONDRIAL"/>
    <property type="match status" value="1"/>
</dbReference>
<dbReference type="AlphaFoldDB" id="A0A7Z2VYY4"/>
<comment type="catalytic activity">
    <reaction evidence="6">
        <text>a quinone + sn-glycerol 3-phosphate = dihydroxyacetone phosphate + a quinol</text>
        <dbReference type="Rhea" id="RHEA:18977"/>
        <dbReference type="ChEBI" id="CHEBI:24646"/>
        <dbReference type="ChEBI" id="CHEBI:57597"/>
        <dbReference type="ChEBI" id="CHEBI:57642"/>
        <dbReference type="ChEBI" id="CHEBI:132124"/>
        <dbReference type="EC" id="1.1.5.3"/>
    </reaction>
</comment>
<organism evidence="10 11">
    <name type="scientific">Massilia forsythiae</name>
    <dbReference type="NCBI Taxonomy" id="2728020"/>
    <lineage>
        <taxon>Bacteria</taxon>
        <taxon>Pseudomonadati</taxon>
        <taxon>Pseudomonadota</taxon>
        <taxon>Betaproteobacteria</taxon>
        <taxon>Burkholderiales</taxon>
        <taxon>Oxalobacteraceae</taxon>
        <taxon>Telluria group</taxon>
        <taxon>Massilia</taxon>
    </lineage>
</organism>
<dbReference type="InterPro" id="IPR000447">
    <property type="entry name" value="G3P_DH_FAD-dep"/>
</dbReference>
<dbReference type="InterPro" id="IPR031656">
    <property type="entry name" value="DAO_C"/>
</dbReference>
<dbReference type="InterPro" id="IPR036188">
    <property type="entry name" value="FAD/NAD-bd_sf"/>
</dbReference>
<sequence length="575" mass="61609">MDGQARRIDCDVLVVGGGINGAGIARDAAGRGLRVLLCEQDDLASHTSSASSKLIHGGLRYLEQYQFGLVRKALAEREILLRSAPHIMRPLRFAMPHAAGGGDGAGQRPAWMVRAGLFLYDHLARRDFLPGSCSIALRGAHRGQGGAPLAAALAAPLQPHFAHAFLYSDAWVDDARLVVLAALDARERGATVLTRTRCTALERGPARWSATLRGVQGAESAEGLVGEIRVQARCVVNAAGPWAARFLQAAVGGAGAAGLEGAGGSLRLVKGSHIVVPRLFAHDHAYLLQQPDGRIVFALPYEEAFTLVGTTDVDYDGDPGRVAIGAAETAYLCEAANRCFQRRIGPADVVWSFAGVRPLIGAAAGASAARVSRDYRLHTDTRGAPLLSVFGGKVTTFRKLAEQAVDWIAPALGRRMPGWTAHACLPGGDLFGRRPDVRGVLEFDAWLRTRRQQYAWVAPALLARWARAYGTRIGTLLAHCRMHADLGEEVAPGLFEVELDYLRRHEWAQCADDVLWRRTKLGLHVPADSVGRVDAWLAAGKARSRAAHMAAPGASLAMSGPEQPPRRPRAGGDPY</sequence>
<dbReference type="EC" id="1.1.5.3" evidence="6"/>
<dbReference type="Gene3D" id="3.30.9.10">
    <property type="entry name" value="D-Amino Acid Oxidase, subunit A, domain 2"/>
    <property type="match status" value="1"/>
</dbReference>
<dbReference type="NCBIfam" id="NF008899">
    <property type="entry name" value="PRK12266.1"/>
    <property type="match status" value="1"/>
</dbReference>
<feature type="domain" description="FAD dependent oxidoreductase" evidence="8">
    <location>
        <begin position="11"/>
        <end position="396"/>
    </location>
</feature>
<proteinExistence type="inferred from homology"/>
<dbReference type="Pfam" id="PF01266">
    <property type="entry name" value="DAO"/>
    <property type="match status" value="1"/>
</dbReference>
<comment type="similarity">
    <text evidence="2 6">Belongs to the FAD-dependent glycerol-3-phosphate dehydrogenase family.</text>
</comment>
<dbReference type="PROSITE" id="PS00977">
    <property type="entry name" value="FAD_G3PDH_1"/>
    <property type="match status" value="1"/>
</dbReference>
<evidence type="ECO:0000313" key="10">
    <source>
        <dbReference type="EMBL" id="QJE01665.1"/>
    </source>
</evidence>
<dbReference type="Gene3D" id="6.10.250.1890">
    <property type="match status" value="1"/>
</dbReference>
<dbReference type="KEGG" id="mfy:HH212_17880"/>
<keyword evidence="5 6" id="KW-0560">Oxidoreductase</keyword>
<keyword evidence="3 6" id="KW-0285">Flavoprotein</keyword>
<feature type="region of interest" description="Disordered" evidence="7">
    <location>
        <begin position="550"/>
        <end position="575"/>
    </location>
</feature>
<reference evidence="10 11" key="1">
    <citation type="submission" date="2020-04" db="EMBL/GenBank/DDBJ databases">
        <title>Genome sequencing of novel species.</title>
        <authorList>
            <person name="Heo J."/>
            <person name="Kim S.-J."/>
            <person name="Kim J.-S."/>
            <person name="Hong S.-B."/>
            <person name="Kwon S.-W."/>
        </authorList>
    </citation>
    <scope>NUCLEOTIDE SEQUENCE [LARGE SCALE GENOMIC DNA]</scope>
    <source>
        <strain evidence="10 11">GN2-R2</strain>
    </source>
</reference>
<dbReference type="GO" id="GO:0046168">
    <property type="term" value="P:glycerol-3-phosphate catabolic process"/>
    <property type="evidence" value="ECO:0007669"/>
    <property type="project" value="TreeGrafter"/>
</dbReference>
<keyword evidence="11" id="KW-1185">Reference proteome</keyword>
<evidence type="ECO:0000259" key="9">
    <source>
        <dbReference type="Pfam" id="PF16901"/>
    </source>
</evidence>
<dbReference type="EMBL" id="CP051685">
    <property type="protein sequence ID" value="QJE01665.1"/>
    <property type="molecule type" value="Genomic_DNA"/>
</dbReference>
<dbReference type="RefSeq" id="WP_170203704.1">
    <property type="nucleotide sequence ID" value="NZ_CP051685.1"/>
</dbReference>
<dbReference type="InterPro" id="IPR006076">
    <property type="entry name" value="FAD-dep_OxRdtase"/>
</dbReference>
<evidence type="ECO:0000256" key="3">
    <source>
        <dbReference type="ARBA" id="ARBA00022630"/>
    </source>
</evidence>
<dbReference type="Gene3D" id="3.50.50.60">
    <property type="entry name" value="FAD/NAD(P)-binding domain"/>
    <property type="match status" value="1"/>
</dbReference>
<dbReference type="NCBIfam" id="NF009906">
    <property type="entry name" value="PRK13369.1"/>
    <property type="match status" value="1"/>
</dbReference>
<evidence type="ECO:0000256" key="4">
    <source>
        <dbReference type="ARBA" id="ARBA00022827"/>
    </source>
</evidence>
<keyword evidence="4" id="KW-0274">FAD</keyword>
<evidence type="ECO:0000256" key="5">
    <source>
        <dbReference type="ARBA" id="ARBA00023002"/>
    </source>
</evidence>
<dbReference type="Proteomes" id="UP000502415">
    <property type="component" value="Chromosome"/>
</dbReference>
<dbReference type="GO" id="GO:0009331">
    <property type="term" value="C:glycerol-3-phosphate dehydrogenase (FAD) complex"/>
    <property type="evidence" value="ECO:0007669"/>
    <property type="project" value="UniProtKB-UniRule"/>
</dbReference>
<dbReference type="GO" id="GO:0004368">
    <property type="term" value="F:glycerol-3-phosphate dehydrogenase (quinone) activity"/>
    <property type="evidence" value="ECO:0007669"/>
    <property type="project" value="UniProtKB-EC"/>
</dbReference>
<evidence type="ECO:0000256" key="6">
    <source>
        <dbReference type="RuleBase" id="RU361217"/>
    </source>
</evidence>
<accession>A0A7Z2VYY4</accession>
<feature type="domain" description="Alpha-glycerophosphate oxidase C-terminal" evidence="9">
    <location>
        <begin position="420"/>
        <end position="524"/>
    </location>
</feature>
<evidence type="ECO:0000256" key="7">
    <source>
        <dbReference type="SAM" id="MobiDB-lite"/>
    </source>
</evidence>
<evidence type="ECO:0000256" key="2">
    <source>
        <dbReference type="ARBA" id="ARBA00007330"/>
    </source>
</evidence>
<evidence type="ECO:0000259" key="8">
    <source>
        <dbReference type="Pfam" id="PF01266"/>
    </source>
</evidence>
<dbReference type="Gene3D" id="1.10.8.870">
    <property type="entry name" value="Alpha-glycerophosphate oxidase, cap domain"/>
    <property type="match status" value="1"/>
</dbReference>
<dbReference type="InterPro" id="IPR038299">
    <property type="entry name" value="DAO_C_sf"/>
</dbReference>
<gene>
    <name evidence="10" type="primary">glpD</name>
    <name evidence="10" type="ORF">HH212_17880</name>
</gene>
<dbReference type="Pfam" id="PF16901">
    <property type="entry name" value="DAO_C"/>
    <property type="match status" value="1"/>
</dbReference>
<protein>
    <recommendedName>
        <fullName evidence="6">Glycerol-3-phosphate dehydrogenase</fullName>
        <ecNumber evidence="6">1.1.5.3</ecNumber>
    </recommendedName>
</protein>
<name>A0A7Z2VYY4_9BURK</name>
<evidence type="ECO:0000256" key="1">
    <source>
        <dbReference type="ARBA" id="ARBA00001974"/>
    </source>
</evidence>